<evidence type="ECO:0000313" key="5">
    <source>
        <dbReference type="EMBL" id="OAI91193.1"/>
    </source>
</evidence>
<dbReference type="GO" id="GO:0003677">
    <property type="term" value="F:DNA binding"/>
    <property type="evidence" value="ECO:0007669"/>
    <property type="project" value="UniProtKB-KW"/>
</dbReference>
<dbReference type="PANTHER" id="PTHR44688">
    <property type="entry name" value="DNA-BINDING TRANSCRIPTIONAL ACTIVATOR DEVR_DOSR"/>
    <property type="match status" value="1"/>
</dbReference>
<evidence type="ECO:0000313" key="6">
    <source>
        <dbReference type="Proteomes" id="UP000077752"/>
    </source>
</evidence>
<dbReference type="Gene3D" id="3.30.450.80">
    <property type="entry name" value="Transcription factor LuxR-like, autoinducer-binding domain"/>
    <property type="match status" value="1"/>
</dbReference>
<proteinExistence type="predicted"/>
<dbReference type="PANTHER" id="PTHR44688:SF16">
    <property type="entry name" value="DNA-BINDING TRANSCRIPTIONAL ACTIVATOR DEVR_DOSR"/>
    <property type="match status" value="1"/>
</dbReference>
<organism evidence="5 6">
    <name type="scientific">Pseudomonas putida</name>
    <name type="common">Arthrobacter siderocapsulatus</name>
    <dbReference type="NCBI Taxonomy" id="303"/>
    <lineage>
        <taxon>Bacteria</taxon>
        <taxon>Pseudomonadati</taxon>
        <taxon>Pseudomonadota</taxon>
        <taxon>Gammaproteobacteria</taxon>
        <taxon>Pseudomonadales</taxon>
        <taxon>Pseudomonadaceae</taxon>
        <taxon>Pseudomonas</taxon>
    </lineage>
</organism>
<comment type="caution">
    <text evidence="5">The sequence shown here is derived from an EMBL/GenBank/DDBJ whole genome shotgun (WGS) entry which is preliminary data.</text>
</comment>
<protein>
    <submittedName>
        <fullName evidence="5">LuxR family transcriptional regulator</fullName>
    </submittedName>
</protein>
<dbReference type="Gene3D" id="1.10.10.10">
    <property type="entry name" value="Winged helix-like DNA-binding domain superfamily/Winged helix DNA-binding domain"/>
    <property type="match status" value="1"/>
</dbReference>
<dbReference type="InterPro" id="IPR036693">
    <property type="entry name" value="TF_LuxR_autoind-bd_dom_sf"/>
</dbReference>
<dbReference type="PROSITE" id="PS50043">
    <property type="entry name" value="HTH_LUXR_2"/>
    <property type="match status" value="1"/>
</dbReference>
<dbReference type="InterPro" id="IPR036388">
    <property type="entry name" value="WH-like_DNA-bd_sf"/>
</dbReference>
<evidence type="ECO:0000259" key="4">
    <source>
        <dbReference type="PROSITE" id="PS50043"/>
    </source>
</evidence>
<dbReference type="SMART" id="SM00421">
    <property type="entry name" value="HTH_LUXR"/>
    <property type="match status" value="1"/>
</dbReference>
<dbReference type="AlphaFoldDB" id="A0A177SNP8"/>
<dbReference type="Pfam" id="PF00196">
    <property type="entry name" value="GerE"/>
    <property type="match status" value="1"/>
</dbReference>
<dbReference type="SUPFAM" id="SSF75516">
    <property type="entry name" value="Pheromone-binding domain of LuxR-like quorum-sensing transcription factors"/>
    <property type="match status" value="1"/>
</dbReference>
<dbReference type="Pfam" id="PF03472">
    <property type="entry name" value="Autoind_bind"/>
    <property type="match status" value="1"/>
</dbReference>
<feature type="domain" description="HTH luxR-type" evidence="4">
    <location>
        <begin position="167"/>
        <end position="232"/>
    </location>
</feature>
<reference evidence="5 6" key="1">
    <citation type="submission" date="2016-03" db="EMBL/GenBank/DDBJ databases">
        <title>Draft Genome Assembly of Pseudomonas putida strain CBF10-2.</title>
        <authorList>
            <person name="Iyer R.S."/>
            <person name="Damania A."/>
        </authorList>
    </citation>
    <scope>NUCLEOTIDE SEQUENCE [LARGE SCALE GENOMIC DNA]</scope>
    <source>
        <strain evidence="5 6">CBF10-2</strain>
    </source>
</reference>
<dbReference type="PROSITE" id="PS00622">
    <property type="entry name" value="HTH_LUXR_1"/>
    <property type="match status" value="1"/>
</dbReference>
<keyword evidence="2" id="KW-0238">DNA-binding</keyword>
<dbReference type="CDD" id="cd06170">
    <property type="entry name" value="LuxR_C_like"/>
    <property type="match status" value="1"/>
</dbReference>
<dbReference type="InterPro" id="IPR000792">
    <property type="entry name" value="Tscrpt_reg_LuxR_C"/>
</dbReference>
<evidence type="ECO:0000256" key="1">
    <source>
        <dbReference type="ARBA" id="ARBA00023015"/>
    </source>
</evidence>
<dbReference type="EMBL" id="LUCV01000028">
    <property type="protein sequence ID" value="OAI91193.1"/>
    <property type="molecule type" value="Genomic_DNA"/>
</dbReference>
<dbReference type="InterPro" id="IPR005143">
    <property type="entry name" value="TF_LuxR_autoind-bd_dom"/>
</dbReference>
<dbReference type="PRINTS" id="PR00038">
    <property type="entry name" value="HTHLUXR"/>
</dbReference>
<name>A0A177SNP8_PSEPU</name>
<sequence>MAHWKQEQLESLIAEQEPERIFESALSLAQQLDMEYLSLVVQSQASGMTAQIIMFNNYSAEWNAHYQACNYLAQDPTFQHCRHSLIPLLWEDAVFVETPQLREDARTHGLTHGWSQAAHDIRGNNSMLSLVRSTGAIDSCEFYDKTGQALWLCNVMHTVMVERINPLRSNGFGLSDREREVLKWSAAGKTASDIACILTLSQSTVNFHIRSVITKMRANNKAGAVAIAAMHGLL</sequence>
<accession>A0A177SNP8</accession>
<evidence type="ECO:0000256" key="3">
    <source>
        <dbReference type="ARBA" id="ARBA00023163"/>
    </source>
</evidence>
<keyword evidence="3" id="KW-0804">Transcription</keyword>
<dbReference type="GO" id="GO:0006355">
    <property type="term" value="P:regulation of DNA-templated transcription"/>
    <property type="evidence" value="ECO:0007669"/>
    <property type="project" value="InterPro"/>
</dbReference>
<keyword evidence="1" id="KW-0805">Transcription regulation</keyword>
<dbReference type="Proteomes" id="UP000077752">
    <property type="component" value="Unassembled WGS sequence"/>
</dbReference>
<dbReference type="InterPro" id="IPR016032">
    <property type="entry name" value="Sig_transdc_resp-reg_C-effctor"/>
</dbReference>
<evidence type="ECO:0000256" key="2">
    <source>
        <dbReference type="ARBA" id="ARBA00023125"/>
    </source>
</evidence>
<dbReference type="SUPFAM" id="SSF46894">
    <property type="entry name" value="C-terminal effector domain of the bipartite response regulators"/>
    <property type="match status" value="1"/>
</dbReference>
<dbReference type="RefSeq" id="WP_064303563.1">
    <property type="nucleotide sequence ID" value="NZ_LUCV01000028.1"/>
</dbReference>
<gene>
    <name evidence="5" type="ORF">AYO28_22405</name>
</gene>